<sequence length="212" mass="23516">MIASLAEDLDALEDSGIGLKTTDIKRAVKQLFRATCTVTGVTVTHVLVIAEFLQRIAPSVISPESLPAFKMIFFPAISRAMNDGASKLSEYSGQHLWSVQVQEMQSKCIPELINSFLVTFRGGSSRATRLILDARVPIFEMFHSSPNTAGSMYISACTLKSEVNFSSRFFFFNKEFNDSMLTKRTIVVDHFANIACGHMIEVNDVAICKYIV</sequence>
<name>A0ABQ8TY18_PERAM</name>
<keyword evidence="2" id="KW-1185">Reference proteome</keyword>
<protein>
    <submittedName>
        <fullName evidence="1">Uncharacterized protein</fullName>
    </submittedName>
</protein>
<dbReference type="EMBL" id="JAJSOF020000001">
    <property type="protein sequence ID" value="KAJ4451616.1"/>
    <property type="molecule type" value="Genomic_DNA"/>
</dbReference>
<evidence type="ECO:0000313" key="1">
    <source>
        <dbReference type="EMBL" id="KAJ4451616.1"/>
    </source>
</evidence>
<reference evidence="1 2" key="1">
    <citation type="journal article" date="2022" name="Allergy">
        <title>Genome assembly and annotation of Periplaneta americana reveal a comprehensive cockroach allergen profile.</title>
        <authorList>
            <person name="Wang L."/>
            <person name="Xiong Q."/>
            <person name="Saelim N."/>
            <person name="Wang L."/>
            <person name="Nong W."/>
            <person name="Wan A.T."/>
            <person name="Shi M."/>
            <person name="Liu X."/>
            <person name="Cao Q."/>
            <person name="Hui J.H.L."/>
            <person name="Sookrung N."/>
            <person name="Leung T.F."/>
            <person name="Tungtrongchitr A."/>
            <person name="Tsui S.K.W."/>
        </authorList>
    </citation>
    <scope>NUCLEOTIDE SEQUENCE [LARGE SCALE GENOMIC DNA]</scope>
    <source>
        <strain evidence="1">PWHHKU_190912</strain>
    </source>
</reference>
<dbReference type="Proteomes" id="UP001148838">
    <property type="component" value="Unassembled WGS sequence"/>
</dbReference>
<evidence type="ECO:0000313" key="2">
    <source>
        <dbReference type="Proteomes" id="UP001148838"/>
    </source>
</evidence>
<accession>A0ABQ8TY18</accession>
<proteinExistence type="predicted"/>
<gene>
    <name evidence="1" type="ORF">ANN_03085</name>
</gene>
<organism evidence="1 2">
    <name type="scientific">Periplaneta americana</name>
    <name type="common">American cockroach</name>
    <name type="synonym">Blatta americana</name>
    <dbReference type="NCBI Taxonomy" id="6978"/>
    <lineage>
        <taxon>Eukaryota</taxon>
        <taxon>Metazoa</taxon>
        <taxon>Ecdysozoa</taxon>
        <taxon>Arthropoda</taxon>
        <taxon>Hexapoda</taxon>
        <taxon>Insecta</taxon>
        <taxon>Pterygota</taxon>
        <taxon>Neoptera</taxon>
        <taxon>Polyneoptera</taxon>
        <taxon>Dictyoptera</taxon>
        <taxon>Blattodea</taxon>
        <taxon>Blattoidea</taxon>
        <taxon>Blattidae</taxon>
        <taxon>Blattinae</taxon>
        <taxon>Periplaneta</taxon>
    </lineage>
</organism>
<comment type="caution">
    <text evidence="1">The sequence shown here is derived from an EMBL/GenBank/DDBJ whole genome shotgun (WGS) entry which is preliminary data.</text>
</comment>